<protein>
    <submittedName>
        <fullName evidence="18">PAS domain-containing protein</fullName>
    </submittedName>
</protein>
<dbReference type="InterPro" id="IPR036890">
    <property type="entry name" value="HATPase_C_sf"/>
</dbReference>
<dbReference type="Pfam" id="PF01739">
    <property type="entry name" value="CheR"/>
    <property type="match status" value="1"/>
</dbReference>
<dbReference type="InterPro" id="IPR029063">
    <property type="entry name" value="SAM-dependent_MTases_sf"/>
</dbReference>
<dbReference type="Pfam" id="PF03705">
    <property type="entry name" value="CheR_N"/>
    <property type="match status" value="1"/>
</dbReference>
<dbReference type="GO" id="GO:0032259">
    <property type="term" value="P:methylation"/>
    <property type="evidence" value="ECO:0007669"/>
    <property type="project" value="UniProtKB-KW"/>
</dbReference>
<dbReference type="GO" id="GO:0005524">
    <property type="term" value="F:ATP binding"/>
    <property type="evidence" value="ECO:0007669"/>
    <property type="project" value="UniProtKB-KW"/>
</dbReference>
<dbReference type="Proteomes" id="UP001155128">
    <property type="component" value="Unassembled WGS sequence"/>
</dbReference>
<dbReference type="InterPro" id="IPR000673">
    <property type="entry name" value="Sig_transdc_resp-reg_Me-estase"/>
</dbReference>
<dbReference type="Pfam" id="PF01339">
    <property type="entry name" value="CheB_methylest"/>
    <property type="match status" value="1"/>
</dbReference>
<keyword evidence="12" id="KW-0378">Hydrolase</keyword>
<dbReference type="PROSITE" id="PS50122">
    <property type="entry name" value="CHEB"/>
    <property type="match status" value="1"/>
</dbReference>
<evidence type="ECO:0000256" key="5">
    <source>
        <dbReference type="ARBA" id="ARBA00022630"/>
    </source>
</evidence>
<evidence type="ECO:0000256" key="4">
    <source>
        <dbReference type="ARBA" id="ARBA00022603"/>
    </source>
</evidence>
<dbReference type="Gene3D" id="3.40.50.150">
    <property type="entry name" value="Vaccinia Virus protein VP39"/>
    <property type="match status" value="1"/>
</dbReference>
<dbReference type="PROSITE" id="PS50113">
    <property type="entry name" value="PAC"/>
    <property type="match status" value="1"/>
</dbReference>
<feature type="domain" description="PAS" evidence="14">
    <location>
        <begin position="852"/>
        <end position="896"/>
    </location>
</feature>
<dbReference type="SMART" id="SM00138">
    <property type="entry name" value="MeTrc"/>
    <property type="match status" value="1"/>
</dbReference>
<evidence type="ECO:0000256" key="3">
    <source>
        <dbReference type="ARBA" id="ARBA00022553"/>
    </source>
</evidence>
<dbReference type="PANTHER" id="PTHR24422">
    <property type="entry name" value="CHEMOTAXIS PROTEIN METHYLTRANSFERASE"/>
    <property type="match status" value="1"/>
</dbReference>
<gene>
    <name evidence="18" type="ORF">NDO55_11140</name>
</gene>
<dbReference type="SUPFAM" id="SSF52738">
    <property type="entry name" value="Methylesterase CheB, C-terminal domain"/>
    <property type="match status" value="1"/>
</dbReference>
<dbReference type="Pfam" id="PF08447">
    <property type="entry name" value="PAS_3"/>
    <property type="match status" value="1"/>
</dbReference>
<dbReference type="EMBL" id="JAMSHT010000001">
    <property type="protein sequence ID" value="MCM8558372.1"/>
    <property type="molecule type" value="Genomic_DNA"/>
</dbReference>
<evidence type="ECO:0000256" key="10">
    <source>
        <dbReference type="ARBA" id="ARBA00022777"/>
    </source>
</evidence>
<dbReference type="InterPro" id="IPR013655">
    <property type="entry name" value="PAS_fold_3"/>
</dbReference>
<evidence type="ECO:0000256" key="12">
    <source>
        <dbReference type="PROSITE-ProRule" id="PRU00050"/>
    </source>
</evidence>
<feature type="active site" evidence="12">
    <location>
        <position position="139"/>
    </location>
</feature>
<dbReference type="AlphaFoldDB" id="A0A9X2J5L8"/>
<evidence type="ECO:0000259" key="15">
    <source>
        <dbReference type="PROSITE" id="PS50113"/>
    </source>
</evidence>
<dbReference type="SUPFAM" id="SSF53335">
    <property type="entry name" value="S-adenosyl-L-methionine-dependent methyltransferases"/>
    <property type="match status" value="1"/>
</dbReference>
<evidence type="ECO:0000259" key="14">
    <source>
        <dbReference type="PROSITE" id="PS50112"/>
    </source>
</evidence>
<accession>A0A9X2J5L8</accession>
<dbReference type="RefSeq" id="WP_252115217.1">
    <property type="nucleotide sequence ID" value="NZ_JAMSHT010000001.1"/>
</dbReference>
<keyword evidence="6" id="KW-0288">FMN</keyword>
<evidence type="ECO:0000256" key="1">
    <source>
        <dbReference type="ARBA" id="ARBA00000085"/>
    </source>
</evidence>
<keyword evidence="3" id="KW-0597">Phosphoprotein</keyword>
<dbReference type="PROSITE" id="PS50112">
    <property type="entry name" value="PAS"/>
    <property type="match status" value="1"/>
</dbReference>
<dbReference type="GO" id="GO:0000156">
    <property type="term" value="F:phosphorelay response regulator activity"/>
    <property type="evidence" value="ECO:0007669"/>
    <property type="project" value="InterPro"/>
</dbReference>
<keyword evidence="11" id="KW-0067">ATP-binding</keyword>
<feature type="active site" evidence="12">
    <location>
        <position position="20"/>
    </location>
</feature>
<dbReference type="Gene3D" id="1.10.155.10">
    <property type="entry name" value="Chemotaxis receptor methyltransferase CheR, N-terminal domain"/>
    <property type="match status" value="1"/>
</dbReference>
<dbReference type="Gene3D" id="3.30.565.10">
    <property type="entry name" value="Histidine kinase-like ATPase, C-terminal domain"/>
    <property type="match status" value="1"/>
</dbReference>
<comment type="caution">
    <text evidence="18">The sequence shown here is derived from an EMBL/GenBank/DDBJ whole genome shotgun (WGS) entry which is preliminary data.</text>
</comment>
<dbReference type="CDD" id="cd16434">
    <property type="entry name" value="CheB-CheR_fusion"/>
    <property type="match status" value="1"/>
</dbReference>
<dbReference type="InterPro" id="IPR000700">
    <property type="entry name" value="PAS-assoc_C"/>
</dbReference>
<evidence type="ECO:0000256" key="13">
    <source>
        <dbReference type="SAM" id="Coils"/>
    </source>
</evidence>
<dbReference type="CDD" id="cd00130">
    <property type="entry name" value="PAS"/>
    <property type="match status" value="1"/>
</dbReference>
<dbReference type="PROSITE" id="PS50123">
    <property type="entry name" value="CHER"/>
    <property type="match status" value="1"/>
</dbReference>
<dbReference type="SMART" id="SM00911">
    <property type="entry name" value="HWE_HK"/>
    <property type="match status" value="1"/>
</dbReference>
<evidence type="ECO:0000256" key="8">
    <source>
        <dbReference type="ARBA" id="ARBA00022691"/>
    </source>
</evidence>
<keyword evidence="4" id="KW-0489">Methyltransferase</keyword>
<comment type="catalytic activity">
    <reaction evidence="2">
        <text>L-glutamyl-[protein] + S-adenosyl-L-methionine = [protein]-L-glutamate 5-O-methyl ester + S-adenosyl-L-homocysteine</text>
        <dbReference type="Rhea" id="RHEA:24452"/>
        <dbReference type="Rhea" id="RHEA-COMP:10208"/>
        <dbReference type="Rhea" id="RHEA-COMP:10311"/>
        <dbReference type="ChEBI" id="CHEBI:29973"/>
        <dbReference type="ChEBI" id="CHEBI:57856"/>
        <dbReference type="ChEBI" id="CHEBI:59789"/>
        <dbReference type="ChEBI" id="CHEBI:82795"/>
        <dbReference type="EC" id="2.1.1.80"/>
    </reaction>
</comment>
<dbReference type="NCBIfam" id="TIGR00229">
    <property type="entry name" value="sensory_box"/>
    <property type="match status" value="1"/>
</dbReference>
<evidence type="ECO:0000256" key="7">
    <source>
        <dbReference type="ARBA" id="ARBA00022679"/>
    </source>
</evidence>
<dbReference type="Pfam" id="PF07536">
    <property type="entry name" value="HWE_HK"/>
    <property type="match status" value="1"/>
</dbReference>
<keyword evidence="9" id="KW-0547">Nucleotide-binding</keyword>
<dbReference type="GO" id="GO:0008983">
    <property type="term" value="F:protein-glutamate O-methyltransferase activity"/>
    <property type="evidence" value="ECO:0007669"/>
    <property type="project" value="UniProtKB-EC"/>
</dbReference>
<keyword evidence="19" id="KW-1185">Reference proteome</keyword>
<dbReference type="InterPro" id="IPR036804">
    <property type="entry name" value="CheR_N_sf"/>
</dbReference>
<evidence type="ECO:0000313" key="19">
    <source>
        <dbReference type="Proteomes" id="UP001155128"/>
    </source>
</evidence>
<dbReference type="InterPro" id="IPR035909">
    <property type="entry name" value="CheB_C"/>
</dbReference>
<dbReference type="SUPFAM" id="SSF55785">
    <property type="entry name" value="PYP-like sensor domain (PAS domain)"/>
    <property type="match status" value="2"/>
</dbReference>
<evidence type="ECO:0000259" key="16">
    <source>
        <dbReference type="PROSITE" id="PS50122"/>
    </source>
</evidence>
<organism evidence="18 19">
    <name type="scientific">Sphingomicrobium sediminis</name>
    <dbReference type="NCBI Taxonomy" id="2950949"/>
    <lineage>
        <taxon>Bacteria</taxon>
        <taxon>Pseudomonadati</taxon>
        <taxon>Pseudomonadota</taxon>
        <taxon>Alphaproteobacteria</taxon>
        <taxon>Sphingomonadales</taxon>
        <taxon>Sphingomonadaceae</taxon>
        <taxon>Sphingomicrobium</taxon>
    </lineage>
</organism>
<name>A0A9X2J5L8_9SPHN</name>
<proteinExistence type="predicted"/>
<dbReference type="GO" id="GO:0006935">
    <property type="term" value="P:chemotaxis"/>
    <property type="evidence" value="ECO:0007669"/>
    <property type="project" value="UniProtKB-UniRule"/>
</dbReference>
<dbReference type="Pfam" id="PF13596">
    <property type="entry name" value="PAS_10"/>
    <property type="match status" value="1"/>
</dbReference>
<comment type="catalytic activity">
    <reaction evidence="1">
        <text>ATP + protein L-histidine = ADP + protein N-phospho-L-histidine.</text>
        <dbReference type="EC" id="2.7.13.3"/>
    </reaction>
</comment>
<dbReference type="PANTHER" id="PTHR24422:SF27">
    <property type="entry name" value="PROTEIN-GLUTAMATE O-METHYLTRANSFERASE"/>
    <property type="match status" value="1"/>
</dbReference>
<dbReference type="InterPro" id="IPR022641">
    <property type="entry name" value="CheR_N"/>
</dbReference>
<evidence type="ECO:0000256" key="9">
    <source>
        <dbReference type="ARBA" id="ARBA00022741"/>
    </source>
</evidence>
<keyword evidence="5" id="KW-0285">Flavoprotein</keyword>
<keyword evidence="12" id="KW-0145">Chemotaxis</keyword>
<keyword evidence="8" id="KW-0949">S-adenosyl-L-methionine</keyword>
<dbReference type="InterPro" id="IPR011102">
    <property type="entry name" value="Sig_transdc_His_kinase_HWE"/>
</dbReference>
<evidence type="ECO:0000256" key="11">
    <source>
        <dbReference type="ARBA" id="ARBA00022840"/>
    </source>
</evidence>
<sequence>MAEADASVDTRVPIIGIGASAGGLEALREMLGSVQKSTGLAFVVIQHLDPNHESLMAQLLARETALTVTQAEGGETPQADHVYIIPPGHGMAIEDERIRLTNFDQPRGQRRPIDDFFISLSDALEHLAAGVILSGTGGDGAIGLRAIKENGGLAVAQEPTSARYDGMPLSAVSTGLVDLVREPAEIIAEVVDYFSRLSGKDLVDDASEIAENIESICTALRDVIGHDFSGYKRSTLERRIARRMQVLGIEDGKEYADRISDDMDECDALFRDLLINVTRFFRDAEIWEKLRERVIAPLVQERAAQDELRVWVPGCSSGEEAYTIGMLIAAEMEEQKREFPVQIFATDIEETMLSIAREARYAPAAMIDMPHEIRERYTIPHGDHMMVSPRIRDMVRFSNHSIIKDAPFSKLDLVSCRNLLIYFGDRLQQAVIPLLHYSIVPSGYLMLGPSESIGRFDDLFEPVDQKSRIFKRKGGRGVYPTELAAAANHKPLRAARNARRPRRQSSWDADAAIKRLIERYTPAAMVLDRFGEIVESYGRLSRYFEFPTSQTGEASATSLARPGLREVLTPLIREVMAERSRIVARDVDVRSEFGTQSINVIADPLPDGQVLVVFRETAEFRAALDDDLVEMGPNDGQVQILEDELRLARHRLRCTVEELETVNEELKSSNEEMMSMNEELQSTNEELTTVNDELKSKVDQLTIANADLKNFFESTQLAVVVLDSELKIRSYTEAAEELFPLKPADRGRGLEEMTSELVDDRYLENARAVIRGESIIERNVLSSDGKTYMMRVMPYRVLDGSVAGATLVFTNITEAVQLEAELARERERLKLALQVSGIGVWEYFVEEERATIDDAVAAMFGLDQADSHPIEAIVGAIHPDDRKIVESALRRAITGEVDYQATFRVGADEGQDRTLRGLGRLITESSPKRLVGVNFDVSAEAENLAMRELMLREMNHRVKNLFAVIGGMVSLAARHEDDAKTLASNLRDRIAALGRAHSLTNQDGQERGGLADVVGAALAPYGDHDGLKIGDTDLSIKASSVSGLALLLHERATNSMKYGALADPDGTLDISWSEGEDGSILLRWDEKLAHERNAEGAGGFGTTLVEVFARQLGATVETEREERAFKLLLTLPPECRAERPAESSS</sequence>
<evidence type="ECO:0000256" key="2">
    <source>
        <dbReference type="ARBA" id="ARBA00001541"/>
    </source>
</evidence>
<feature type="coiled-coil region" evidence="13">
    <location>
        <begin position="638"/>
        <end position="704"/>
    </location>
</feature>
<evidence type="ECO:0000259" key="17">
    <source>
        <dbReference type="PROSITE" id="PS50123"/>
    </source>
</evidence>
<keyword evidence="7" id="KW-0808">Transferase</keyword>
<reference evidence="18" key="1">
    <citation type="submission" date="2022-06" db="EMBL/GenBank/DDBJ databases">
        <title>Sphingomicrobium sedimins sp. nov., a marine bacterium isolated from tidal flat.</title>
        <authorList>
            <person name="Kim C.-H."/>
            <person name="Yoo Y."/>
            <person name="Kim J.-J."/>
        </authorList>
    </citation>
    <scope>NUCLEOTIDE SEQUENCE</scope>
    <source>
        <strain evidence="18">GRR-S6-50</strain>
    </source>
</reference>
<dbReference type="SUPFAM" id="SSF47757">
    <property type="entry name" value="Chemotaxis receptor methyltransferase CheR, N-terminal domain"/>
    <property type="match status" value="1"/>
</dbReference>
<dbReference type="Gene3D" id="3.30.450.20">
    <property type="entry name" value="PAS domain"/>
    <property type="match status" value="3"/>
</dbReference>
<dbReference type="InterPro" id="IPR000780">
    <property type="entry name" value="CheR_MeTrfase"/>
</dbReference>
<keyword evidence="10" id="KW-0418">Kinase</keyword>
<dbReference type="GO" id="GO:0005737">
    <property type="term" value="C:cytoplasm"/>
    <property type="evidence" value="ECO:0007669"/>
    <property type="project" value="InterPro"/>
</dbReference>
<keyword evidence="13" id="KW-0175">Coiled coil</keyword>
<dbReference type="Gene3D" id="3.40.50.180">
    <property type="entry name" value="Methylesterase CheB, C-terminal domain"/>
    <property type="match status" value="1"/>
</dbReference>
<evidence type="ECO:0000313" key="18">
    <source>
        <dbReference type="EMBL" id="MCM8558372.1"/>
    </source>
</evidence>
<feature type="domain" description="CheB-type methylesterase" evidence="16">
    <location>
        <begin position="8"/>
        <end position="197"/>
    </location>
</feature>
<dbReference type="InterPro" id="IPR050903">
    <property type="entry name" value="Bact_Chemotaxis_MeTrfase"/>
</dbReference>
<dbReference type="InterPro" id="IPR035965">
    <property type="entry name" value="PAS-like_dom_sf"/>
</dbReference>
<dbReference type="InterPro" id="IPR000014">
    <property type="entry name" value="PAS"/>
</dbReference>
<dbReference type="GO" id="GO:0008984">
    <property type="term" value="F:protein-glutamate methylesterase activity"/>
    <property type="evidence" value="ECO:0007669"/>
    <property type="project" value="InterPro"/>
</dbReference>
<dbReference type="GO" id="GO:0004673">
    <property type="term" value="F:protein histidine kinase activity"/>
    <property type="evidence" value="ECO:0007669"/>
    <property type="project" value="UniProtKB-EC"/>
</dbReference>
<dbReference type="InterPro" id="IPR022642">
    <property type="entry name" value="CheR_C"/>
</dbReference>
<dbReference type="PRINTS" id="PR00996">
    <property type="entry name" value="CHERMTFRASE"/>
</dbReference>
<feature type="domain" description="CheR-type methyltransferase" evidence="17">
    <location>
        <begin position="211"/>
        <end position="473"/>
    </location>
</feature>
<evidence type="ECO:0000256" key="6">
    <source>
        <dbReference type="ARBA" id="ARBA00022643"/>
    </source>
</evidence>
<feature type="domain" description="PAC" evidence="15">
    <location>
        <begin position="774"/>
        <end position="824"/>
    </location>
</feature>
<feature type="active site" evidence="12">
    <location>
        <position position="47"/>
    </location>
</feature>